<feature type="compositionally biased region" description="Basic residues" evidence="1">
    <location>
        <begin position="352"/>
        <end position="371"/>
    </location>
</feature>
<accession>A0A6J4KKG1</accession>
<feature type="compositionally biased region" description="Basic residues" evidence="1">
    <location>
        <begin position="140"/>
        <end position="162"/>
    </location>
</feature>
<feature type="compositionally biased region" description="Low complexity" evidence="1">
    <location>
        <begin position="49"/>
        <end position="60"/>
    </location>
</feature>
<organism evidence="2">
    <name type="scientific">uncultured Friedmanniella sp</name>
    <dbReference type="NCBI Taxonomy" id="335381"/>
    <lineage>
        <taxon>Bacteria</taxon>
        <taxon>Bacillati</taxon>
        <taxon>Actinomycetota</taxon>
        <taxon>Actinomycetes</taxon>
        <taxon>Propionibacteriales</taxon>
        <taxon>Nocardioidaceae</taxon>
        <taxon>Friedmanniella</taxon>
        <taxon>environmental samples</taxon>
    </lineage>
</organism>
<feature type="region of interest" description="Disordered" evidence="1">
    <location>
        <begin position="1"/>
        <end position="432"/>
    </location>
</feature>
<dbReference type="EC" id="4.2.1.75" evidence="2"/>
<feature type="compositionally biased region" description="Basic residues" evidence="1">
    <location>
        <begin position="102"/>
        <end position="121"/>
    </location>
</feature>
<feature type="compositionally biased region" description="Basic residues" evidence="1">
    <location>
        <begin position="34"/>
        <end position="48"/>
    </location>
</feature>
<feature type="non-terminal residue" evidence="2">
    <location>
        <position position="432"/>
    </location>
</feature>
<keyword evidence="2" id="KW-0456">Lyase</keyword>
<keyword evidence="2" id="KW-0489">Methyltransferase</keyword>
<reference evidence="2" key="1">
    <citation type="submission" date="2020-02" db="EMBL/GenBank/DDBJ databases">
        <authorList>
            <person name="Meier V. D."/>
        </authorList>
    </citation>
    <scope>NUCLEOTIDE SEQUENCE</scope>
    <source>
        <strain evidence="2">AVDCRST_MAG48</strain>
    </source>
</reference>
<dbReference type="EMBL" id="CADCTS010000270">
    <property type="protein sequence ID" value="CAA9308170.1"/>
    <property type="molecule type" value="Genomic_DNA"/>
</dbReference>
<dbReference type="AlphaFoldDB" id="A0A6J4KKG1"/>
<feature type="compositionally biased region" description="Basic residues" evidence="1">
    <location>
        <begin position="404"/>
        <end position="416"/>
    </location>
</feature>
<feature type="compositionally biased region" description="Basic residues" evidence="1">
    <location>
        <begin position="312"/>
        <end position="328"/>
    </location>
</feature>
<evidence type="ECO:0000313" key="2">
    <source>
        <dbReference type="EMBL" id="CAA9308170.1"/>
    </source>
</evidence>
<name>A0A6J4KKG1_9ACTN</name>
<feature type="compositionally biased region" description="Basic residues" evidence="1">
    <location>
        <begin position="236"/>
        <end position="251"/>
    </location>
</feature>
<feature type="compositionally biased region" description="Basic residues" evidence="1">
    <location>
        <begin position="15"/>
        <end position="26"/>
    </location>
</feature>
<feature type="non-terminal residue" evidence="2">
    <location>
        <position position="1"/>
    </location>
</feature>
<dbReference type="GO" id="GO:0004852">
    <property type="term" value="F:uroporphyrinogen-III synthase activity"/>
    <property type="evidence" value="ECO:0007669"/>
    <property type="project" value="UniProtKB-EC"/>
</dbReference>
<gene>
    <name evidence="2" type="ORF">AVDCRST_MAG48-1851</name>
</gene>
<sequence>AAPRHHLSRRPCGPRPRHLRRHRPGRPRPADPGRHRRARRRQCRHPGHRPAVGDPGAPRRQGGGGGGHLHPGHHRDRPAAVPVGAGQGGAQARLGRLPRGPPGHRRPVPGQRRRRRGRGLRQGRDRLRGGAGRLQPDRRPRVRRHRPHPLRWRAVRLRHRRQVQQGQHLPVGRSLHRRLQHAGLDGRLPGRRGQGRRPAGHRPRRRHPARRQHRADHPAQHAGRARAGGRLDPGARQRRAARDHGRGRRAAPRAQLVRDQAAVRLEGAGAAHQGPGRADGGPAPHLRRPQRGGADDLRRAAPQPPADGQGRPRPRRGPLRVGRVHLGQRRQGGPGEVRGVRPRCPRLLGPQGRRRGLGHRRGPARLGHRARPGPAGRAVRRRPGRGVPALRRGARPDQPGVPAPRRHRHRDPHRRADRAGLGGRGRDGLPDR</sequence>
<protein>
    <submittedName>
        <fullName evidence="2">Uroporphyrinogen-III methyltransferase / Uroporphyrinogen-III synthase</fullName>
        <ecNumber evidence="2">2.1.1.107</ecNumber>
        <ecNumber evidence="2">4.2.1.75</ecNumber>
    </submittedName>
</protein>
<keyword evidence="2" id="KW-0808">Transferase</keyword>
<dbReference type="GO" id="GO:0004851">
    <property type="term" value="F:uroporphyrin-III C-methyltransferase activity"/>
    <property type="evidence" value="ECO:0007669"/>
    <property type="project" value="UniProtKB-EC"/>
</dbReference>
<feature type="compositionally biased region" description="Low complexity" evidence="1">
    <location>
        <begin position="79"/>
        <end position="98"/>
    </location>
</feature>
<proteinExistence type="predicted"/>
<evidence type="ECO:0000256" key="1">
    <source>
        <dbReference type="SAM" id="MobiDB-lite"/>
    </source>
</evidence>
<dbReference type="GO" id="GO:0032259">
    <property type="term" value="P:methylation"/>
    <property type="evidence" value="ECO:0007669"/>
    <property type="project" value="UniProtKB-KW"/>
</dbReference>
<dbReference type="EC" id="2.1.1.107" evidence="2"/>
<feature type="compositionally biased region" description="Basic residues" evidence="1">
    <location>
        <begin position="189"/>
        <end position="214"/>
    </location>
</feature>